<dbReference type="Gene3D" id="1.20.1280.50">
    <property type="match status" value="1"/>
</dbReference>
<dbReference type="SUPFAM" id="SSF81383">
    <property type="entry name" value="F-box domain"/>
    <property type="match status" value="1"/>
</dbReference>
<reference evidence="2" key="2">
    <citation type="submission" date="2020-12" db="EMBL/GenBank/DDBJ databases">
        <authorList>
            <person name="Kanost M."/>
        </authorList>
    </citation>
    <scope>NUCLEOTIDE SEQUENCE</scope>
</reference>
<evidence type="ECO:0000259" key="1">
    <source>
        <dbReference type="PROSITE" id="PS50181"/>
    </source>
</evidence>
<accession>A0A921YVD9</accession>
<dbReference type="InterPro" id="IPR036047">
    <property type="entry name" value="F-box-like_dom_sf"/>
</dbReference>
<dbReference type="InterPro" id="IPR001810">
    <property type="entry name" value="F-box_dom"/>
</dbReference>
<dbReference type="PROSITE" id="PS50181">
    <property type="entry name" value="FBOX"/>
    <property type="match status" value="1"/>
</dbReference>
<proteinExistence type="predicted"/>
<keyword evidence="3" id="KW-1185">Reference proteome</keyword>
<organism evidence="2 3">
    <name type="scientific">Manduca sexta</name>
    <name type="common">Tobacco hawkmoth</name>
    <name type="synonym">Tobacco hornworm</name>
    <dbReference type="NCBI Taxonomy" id="7130"/>
    <lineage>
        <taxon>Eukaryota</taxon>
        <taxon>Metazoa</taxon>
        <taxon>Ecdysozoa</taxon>
        <taxon>Arthropoda</taxon>
        <taxon>Hexapoda</taxon>
        <taxon>Insecta</taxon>
        <taxon>Pterygota</taxon>
        <taxon>Neoptera</taxon>
        <taxon>Endopterygota</taxon>
        <taxon>Lepidoptera</taxon>
        <taxon>Glossata</taxon>
        <taxon>Ditrysia</taxon>
        <taxon>Bombycoidea</taxon>
        <taxon>Sphingidae</taxon>
        <taxon>Sphinginae</taxon>
        <taxon>Sphingini</taxon>
        <taxon>Manduca</taxon>
    </lineage>
</organism>
<dbReference type="EMBL" id="JH668329">
    <property type="protein sequence ID" value="KAG6446066.1"/>
    <property type="molecule type" value="Genomic_DNA"/>
</dbReference>
<sequence>MFMHDKGVFIFGIRIVETRRDAISRLPLELSWKIFSYLDKLSLRNAKHSHKTWARIILADRKLRSRLNKFELADKLGSESLAKFYKRNKRKLKKEMGKNYLPRCEDAVQSTKTMIAKSKRAGEALVIHMKRYKLF</sequence>
<dbReference type="Pfam" id="PF12937">
    <property type="entry name" value="F-box-like"/>
    <property type="match status" value="1"/>
</dbReference>
<reference evidence="2" key="1">
    <citation type="journal article" date="2016" name="Insect Biochem. Mol. Biol.">
        <title>Multifaceted biological insights from a draft genome sequence of the tobacco hornworm moth, Manduca sexta.</title>
        <authorList>
            <person name="Kanost M.R."/>
            <person name="Arrese E.L."/>
            <person name="Cao X."/>
            <person name="Chen Y.R."/>
            <person name="Chellapilla S."/>
            <person name="Goldsmith M.R."/>
            <person name="Grosse-Wilde E."/>
            <person name="Heckel D.G."/>
            <person name="Herndon N."/>
            <person name="Jiang H."/>
            <person name="Papanicolaou A."/>
            <person name="Qu J."/>
            <person name="Soulages J.L."/>
            <person name="Vogel H."/>
            <person name="Walters J."/>
            <person name="Waterhouse R.M."/>
            <person name="Ahn S.J."/>
            <person name="Almeida F.C."/>
            <person name="An C."/>
            <person name="Aqrawi P."/>
            <person name="Bretschneider A."/>
            <person name="Bryant W.B."/>
            <person name="Bucks S."/>
            <person name="Chao H."/>
            <person name="Chevignon G."/>
            <person name="Christen J.M."/>
            <person name="Clarke D.F."/>
            <person name="Dittmer N.T."/>
            <person name="Ferguson L.C.F."/>
            <person name="Garavelou S."/>
            <person name="Gordon K.H.J."/>
            <person name="Gunaratna R.T."/>
            <person name="Han Y."/>
            <person name="Hauser F."/>
            <person name="He Y."/>
            <person name="Heidel-Fischer H."/>
            <person name="Hirsh A."/>
            <person name="Hu Y."/>
            <person name="Jiang H."/>
            <person name="Kalra D."/>
            <person name="Klinner C."/>
            <person name="Konig C."/>
            <person name="Kovar C."/>
            <person name="Kroll A.R."/>
            <person name="Kuwar S.S."/>
            <person name="Lee S.L."/>
            <person name="Lehman R."/>
            <person name="Li K."/>
            <person name="Li Z."/>
            <person name="Liang H."/>
            <person name="Lovelace S."/>
            <person name="Lu Z."/>
            <person name="Mansfield J.H."/>
            <person name="McCulloch K.J."/>
            <person name="Mathew T."/>
            <person name="Morton B."/>
            <person name="Muzny D.M."/>
            <person name="Neunemann D."/>
            <person name="Ongeri F."/>
            <person name="Pauchet Y."/>
            <person name="Pu L.L."/>
            <person name="Pyrousis I."/>
            <person name="Rao X.J."/>
            <person name="Redding A."/>
            <person name="Roesel C."/>
            <person name="Sanchez-Gracia A."/>
            <person name="Schaack S."/>
            <person name="Shukla A."/>
            <person name="Tetreau G."/>
            <person name="Wang Y."/>
            <person name="Xiong G.H."/>
            <person name="Traut W."/>
            <person name="Walsh T.K."/>
            <person name="Worley K.C."/>
            <person name="Wu D."/>
            <person name="Wu W."/>
            <person name="Wu Y.Q."/>
            <person name="Zhang X."/>
            <person name="Zou Z."/>
            <person name="Zucker H."/>
            <person name="Briscoe A.D."/>
            <person name="Burmester T."/>
            <person name="Clem R.J."/>
            <person name="Feyereisen R."/>
            <person name="Grimmelikhuijzen C.J.P."/>
            <person name="Hamodrakas S.J."/>
            <person name="Hansson B.S."/>
            <person name="Huguet E."/>
            <person name="Jermiin L.S."/>
            <person name="Lan Q."/>
            <person name="Lehman H.K."/>
            <person name="Lorenzen M."/>
            <person name="Merzendorfer H."/>
            <person name="Michalopoulos I."/>
            <person name="Morton D.B."/>
            <person name="Muthukrishnan S."/>
            <person name="Oakeshott J.G."/>
            <person name="Palmer W."/>
            <person name="Park Y."/>
            <person name="Passarelli A.L."/>
            <person name="Rozas J."/>
            <person name="Schwartz L.M."/>
            <person name="Smith W."/>
            <person name="Southgate A."/>
            <person name="Vilcinskas A."/>
            <person name="Vogt R."/>
            <person name="Wang P."/>
            <person name="Werren J."/>
            <person name="Yu X.Q."/>
            <person name="Zhou J.J."/>
            <person name="Brown S.J."/>
            <person name="Scherer S.E."/>
            <person name="Richards S."/>
            <person name="Blissard G.W."/>
        </authorList>
    </citation>
    <scope>NUCLEOTIDE SEQUENCE</scope>
</reference>
<dbReference type="AlphaFoldDB" id="A0A921YVD9"/>
<evidence type="ECO:0000313" key="2">
    <source>
        <dbReference type="EMBL" id="KAG6446066.1"/>
    </source>
</evidence>
<gene>
    <name evidence="2" type="ORF">O3G_MSEX004236</name>
</gene>
<evidence type="ECO:0000313" key="3">
    <source>
        <dbReference type="Proteomes" id="UP000791440"/>
    </source>
</evidence>
<name>A0A921YVD9_MANSE</name>
<feature type="domain" description="F-box" evidence="1">
    <location>
        <begin position="20"/>
        <end position="66"/>
    </location>
</feature>
<comment type="caution">
    <text evidence="2">The sequence shown here is derived from an EMBL/GenBank/DDBJ whole genome shotgun (WGS) entry which is preliminary data.</text>
</comment>
<protein>
    <recommendedName>
        <fullName evidence="1">F-box domain-containing protein</fullName>
    </recommendedName>
</protein>
<dbReference type="Proteomes" id="UP000791440">
    <property type="component" value="Unassembled WGS sequence"/>
</dbReference>
<dbReference type="OrthoDB" id="10257471at2759"/>